<dbReference type="EMBL" id="DVOC01000079">
    <property type="protein sequence ID" value="HIU91259.1"/>
    <property type="molecule type" value="Genomic_DNA"/>
</dbReference>
<keyword evidence="1" id="KW-0812">Transmembrane</keyword>
<proteinExistence type="predicted"/>
<evidence type="ECO:0000313" key="2">
    <source>
        <dbReference type="EMBL" id="HIU91259.1"/>
    </source>
</evidence>
<feature type="transmembrane region" description="Helical" evidence="1">
    <location>
        <begin position="41"/>
        <end position="61"/>
    </location>
</feature>
<feature type="transmembrane region" description="Helical" evidence="1">
    <location>
        <begin position="14"/>
        <end position="35"/>
    </location>
</feature>
<feature type="transmembrane region" description="Helical" evidence="1">
    <location>
        <begin position="73"/>
        <end position="93"/>
    </location>
</feature>
<reference evidence="2" key="2">
    <citation type="journal article" date="2021" name="PeerJ">
        <title>Extensive microbial diversity within the chicken gut microbiome revealed by metagenomics and culture.</title>
        <authorList>
            <person name="Gilroy R."/>
            <person name="Ravi A."/>
            <person name="Getino M."/>
            <person name="Pursley I."/>
            <person name="Horton D.L."/>
            <person name="Alikhan N.F."/>
            <person name="Baker D."/>
            <person name="Gharbi K."/>
            <person name="Hall N."/>
            <person name="Watson M."/>
            <person name="Adriaenssens E.M."/>
            <person name="Foster-Nyarko E."/>
            <person name="Jarju S."/>
            <person name="Secka A."/>
            <person name="Antonio M."/>
            <person name="Oren A."/>
            <person name="Chaudhuri R.R."/>
            <person name="La Ragione R."/>
            <person name="Hildebrand F."/>
            <person name="Pallen M.J."/>
        </authorList>
    </citation>
    <scope>NUCLEOTIDE SEQUENCE</scope>
    <source>
        <strain evidence="2">ChiHjej12B11-7776</strain>
    </source>
</reference>
<organism evidence="2 3">
    <name type="scientific">Candidatus Fimimonas merdipullorum</name>
    <dbReference type="NCBI Taxonomy" id="2840822"/>
    <lineage>
        <taxon>Bacteria</taxon>
        <taxon>Pseudomonadati</taxon>
        <taxon>Myxococcota</taxon>
        <taxon>Myxococcia</taxon>
        <taxon>Myxococcales</taxon>
        <taxon>Cystobacterineae</taxon>
        <taxon>Myxococcaceae</taxon>
        <taxon>Myxococcaceae incertae sedis</taxon>
        <taxon>Candidatus Fimimonas</taxon>
    </lineage>
</organism>
<dbReference type="Proteomes" id="UP000886852">
    <property type="component" value="Unassembled WGS sequence"/>
</dbReference>
<keyword evidence="1" id="KW-1133">Transmembrane helix</keyword>
<evidence type="ECO:0000313" key="3">
    <source>
        <dbReference type="Proteomes" id="UP000886852"/>
    </source>
</evidence>
<comment type="caution">
    <text evidence="2">The sequence shown here is derived from an EMBL/GenBank/DDBJ whole genome shotgun (WGS) entry which is preliminary data.</text>
</comment>
<evidence type="ECO:0000256" key="1">
    <source>
        <dbReference type="SAM" id="Phobius"/>
    </source>
</evidence>
<sequence>MAKKSSTTVSVNKIAFWLLVVAAIAYLVNLILSIVGVNSSIVSWIASAAAALMVCVSAVLAWRYVRSKPTVWIVLYVIIILVVLAGLVLPNILL</sequence>
<accession>A0A9D1MXH0</accession>
<name>A0A9D1MXH0_9BACT</name>
<reference evidence="2" key="1">
    <citation type="submission" date="2020-10" db="EMBL/GenBank/DDBJ databases">
        <authorList>
            <person name="Gilroy R."/>
        </authorList>
    </citation>
    <scope>NUCLEOTIDE SEQUENCE</scope>
    <source>
        <strain evidence="2">ChiHjej12B11-7776</strain>
    </source>
</reference>
<dbReference type="AlphaFoldDB" id="A0A9D1MXH0"/>
<keyword evidence="1" id="KW-0472">Membrane</keyword>
<gene>
    <name evidence="2" type="ORF">IAC72_04550</name>
</gene>
<protein>
    <submittedName>
        <fullName evidence="2">Uncharacterized protein</fullName>
    </submittedName>
</protein>